<reference evidence="4 5" key="1">
    <citation type="journal article" date="2012" name="Genome Biol.">
        <title>Genome and low-iron response of an oceanic diatom adapted to chronic iron limitation.</title>
        <authorList>
            <person name="Lommer M."/>
            <person name="Specht M."/>
            <person name="Roy A.S."/>
            <person name="Kraemer L."/>
            <person name="Andreson R."/>
            <person name="Gutowska M.A."/>
            <person name="Wolf J."/>
            <person name="Bergner S.V."/>
            <person name="Schilhabel M.B."/>
            <person name="Klostermeier U.C."/>
            <person name="Beiko R.G."/>
            <person name="Rosenstiel P."/>
            <person name="Hippler M."/>
            <person name="Laroche J."/>
        </authorList>
    </citation>
    <scope>NUCLEOTIDE SEQUENCE [LARGE SCALE GENOMIC DNA]</scope>
    <source>
        <strain evidence="4 5">CCMP1005</strain>
    </source>
</reference>
<protein>
    <recommendedName>
        <fullName evidence="3">PITH domain-containing protein</fullName>
    </recommendedName>
</protein>
<dbReference type="InterPro" id="IPR045099">
    <property type="entry name" value="PITH1-like"/>
</dbReference>
<proteinExistence type="inferred from homology"/>
<name>K0REK0_THAOC</name>
<dbReference type="Proteomes" id="UP000266841">
    <property type="component" value="Unassembled WGS sequence"/>
</dbReference>
<evidence type="ECO:0000256" key="1">
    <source>
        <dbReference type="ARBA" id="ARBA00025788"/>
    </source>
</evidence>
<evidence type="ECO:0000313" key="4">
    <source>
        <dbReference type="EMBL" id="EJK44987.1"/>
    </source>
</evidence>
<dbReference type="InterPro" id="IPR010400">
    <property type="entry name" value="PITH_dom"/>
</dbReference>
<evidence type="ECO:0000259" key="3">
    <source>
        <dbReference type="PROSITE" id="PS51532"/>
    </source>
</evidence>
<organism evidence="4 5">
    <name type="scientific">Thalassiosira oceanica</name>
    <name type="common">Marine diatom</name>
    <dbReference type="NCBI Taxonomy" id="159749"/>
    <lineage>
        <taxon>Eukaryota</taxon>
        <taxon>Sar</taxon>
        <taxon>Stramenopiles</taxon>
        <taxon>Ochrophyta</taxon>
        <taxon>Bacillariophyta</taxon>
        <taxon>Coscinodiscophyceae</taxon>
        <taxon>Thalassiosirophycidae</taxon>
        <taxon>Thalassiosirales</taxon>
        <taxon>Thalassiosiraceae</taxon>
        <taxon>Thalassiosira</taxon>
    </lineage>
</organism>
<comment type="caution">
    <text evidence="4">The sequence shown here is derived from an EMBL/GenBank/DDBJ whole genome shotgun (WGS) entry which is preliminary data.</text>
</comment>
<feature type="domain" description="PITH" evidence="3">
    <location>
        <begin position="97"/>
        <end position="268"/>
    </location>
</feature>
<dbReference type="Gene3D" id="2.60.120.470">
    <property type="entry name" value="PITH domain"/>
    <property type="match status" value="1"/>
</dbReference>
<dbReference type="EMBL" id="AGNL01048965">
    <property type="protein sequence ID" value="EJK44987.1"/>
    <property type="molecule type" value="Genomic_DNA"/>
</dbReference>
<dbReference type="InterPro" id="IPR037047">
    <property type="entry name" value="PITH_dom_sf"/>
</dbReference>
<dbReference type="Pfam" id="PF06201">
    <property type="entry name" value="PITH"/>
    <property type="match status" value="1"/>
</dbReference>
<dbReference type="OrthoDB" id="2121326at2759"/>
<keyword evidence="5" id="KW-1185">Reference proteome</keyword>
<dbReference type="PROSITE" id="PS51532">
    <property type="entry name" value="PITH"/>
    <property type="match status" value="1"/>
</dbReference>
<feature type="region of interest" description="Disordered" evidence="2">
    <location>
        <begin position="80"/>
        <end position="107"/>
    </location>
</feature>
<gene>
    <name evidence="4" type="ORF">THAOC_36432</name>
</gene>
<dbReference type="InterPro" id="IPR008979">
    <property type="entry name" value="Galactose-bd-like_sf"/>
</dbReference>
<dbReference type="PANTHER" id="PTHR12175">
    <property type="entry name" value="AD039 HT014 THIOREDOXIN FAMILY TRP26"/>
    <property type="match status" value="1"/>
</dbReference>
<dbReference type="AlphaFoldDB" id="K0REK0"/>
<accession>K0REK0</accession>
<evidence type="ECO:0000256" key="2">
    <source>
        <dbReference type="SAM" id="MobiDB-lite"/>
    </source>
</evidence>
<dbReference type="PANTHER" id="PTHR12175:SF5">
    <property type="entry name" value="OS03G0795500 PROTEIN"/>
    <property type="match status" value="1"/>
</dbReference>
<comment type="similarity">
    <text evidence="1">Belongs to the PITHD1 family.</text>
</comment>
<dbReference type="GO" id="GO:0005737">
    <property type="term" value="C:cytoplasm"/>
    <property type="evidence" value="ECO:0007669"/>
    <property type="project" value="UniProtKB-ARBA"/>
</dbReference>
<sequence length="268" mass="29260">MRLGVKLWQTYAYALKDSVPADSSTPARPPVPALIAPLCCGFIFRTLLLHSDRRQGELATEVGDSGSLLGRTTDMFPLGGAAQPAAAAGGAGPQEPPPAADGTEDTNLSSYLDKPGCYCKNENKSYPWTNLFIGDSRLGLQSDADEQLIMHFEFQEFVKVKSIKFTEFNNGADPELAPVTVHVHVNRVNLGFEDIEDVEPTQTFTMTLDNLRSTAPPMDLFYVKFQRVKSLTFFVEDNAGGDVTAIGGLEIMGRTVATTKMNDFKSRQ</sequence>
<dbReference type="SUPFAM" id="SSF49785">
    <property type="entry name" value="Galactose-binding domain-like"/>
    <property type="match status" value="1"/>
</dbReference>
<evidence type="ECO:0000313" key="5">
    <source>
        <dbReference type="Proteomes" id="UP000266841"/>
    </source>
</evidence>
<dbReference type="eggNOG" id="KOG0908">
    <property type="taxonomic scope" value="Eukaryota"/>
</dbReference>